<keyword evidence="4" id="KW-1185">Reference proteome</keyword>
<dbReference type="OrthoDB" id="9815677at2"/>
<evidence type="ECO:0000256" key="2">
    <source>
        <dbReference type="ARBA" id="ARBA00019014"/>
    </source>
</evidence>
<dbReference type="Proteomes" id="UP000040453">
    <property type="component" value="Unassembled WGS sequence"/>
</dbReference>
<dbReference type="GO" id="GO:0005507">
    <property type="term" value="F:copper ion binding"/>
    <property type="evidence" value="ECO:0007669"/>
    <property type="project" value="TreeGrafter"/>
</dbReference>
<protein>
    <recommendedName>
        <fullName evidence="2">Copper homeostasis protein cutC homolog</fullName>
    </recommendedName>
</protein>
<proteinExistence type="inferred from homology"/>
<comment type="similarity">
    <text evidence="1">Belongs to the CutC family.</text>
</comment>
<dbReference type="Pfam" id="PF03932">
    <property type="entry name" value="CutC"/>
    <property type="match status" value="1"/>
</dbReference>
<dbReference type="EMBL" id="CDGG01000001">
    <property type="protein sequence ID" value="CEI80437.1"/>
    <property type="molecule type" value="Genomic_DNA"/>
</dbReference>
<dbReference type="STRING" id="545501.BN997_00240"/>
<dbReference type="Gene3D" id="3.20.20.380">
    <property type="entry name" value="Copper homeostasis (CutC) domain"/>
    <property type="match status" value="1"/>
</dbReference>
<dbReference type="PANTHER" id="PTHR12598:SF0">
    <property type="entry name" value="COPPER HOMEOSTASIS PROTEIN CUTC HOMOLOG"/>
    <property type="match status" value="1"/>
</dbReference>
<dbReference type="SUPFAM" id="SSF110395">
    <property type="entry name" value="CutC-like"/>
    <property type="match status" value="1"/>
</dbReference>
<dbReference type="PANTHER" id="PTHR12598">
    <property type="entry name" value="COPPER HOMEOSTASIS PROTEIN CUTC"/>
    <property type="match status" value="1"/>
</dbReference>
<dbReference type="InterPro" id="IPR036822">
    <property type="entry name" value="CutC-like_dom_sf"/>
</dbReference>
<dbReference type="RefSeq" id="WP_042535630.1">
    <property type="nucleotide sequence ID" value="NZ_CDGG01000001.1"/>
</dbReference>
<name>A0A0A1ML64_9BACI</name>
<evidence type="ECO:0000313" key="3">
    <source>
        <dbReference type="EMBL" id="CEI80437.1"/>
    </source>
</evidence>
<dbReference type="InterPro" id="IPR005627">
    <property type="entry name" value="CutC-like"/>
</dbReference>
<reference evidence="3 4" key="1">
    <citation type="submission" date="2014-11" db="EMBL/GenBank/DDBJ databases">
        <authorList>
            <person name="Urmite Genomes Urmite Genomes"/>
        </authorList>
    </citation>
    <scope>NUCLEOTIDE SEQUENCE [LARGE SCALE GENOMIC DNA]</scope>
    <source>
        <strain evidence="3 4">Oc5</strain>
    </source>
</reference>
<organism evidence="3 4">
    <name type="scientific">Oceanobacillus oncorhynchi</name>
    <dbReference type="NCBI Taxonomy" id="545501"/>
    <lineage>
        <taxon>Bacteria</taxon>
        <taxon>Bacillati</taxon>
        <taxon>Bacillota</taxon>
        <taxon>Bacilli</taxon>
        <taxon>Bacillales</taxon>
        <taxon>Bacillaceae</taxon>
        <taxon>Oceanobacillus</taxon>
    </lineage>
</organism>
<evidence type="ECO:0000313" key="4">
    <source>
        <dbReference type="Proteomes" id="UP000040453"/>
    </source>
</evidence>
<sequence>MIECIVQHAADAKEAEKLGVTRLELVSAIELGGLTPSYGTVHHVMNSVEIPVQVMIRPHPYGFMYRAEDKLAMKKDISLLYEMGYKRIVIGALTEHKTIDTVFLDDLCSQFPDLDVTFHRAFDDTRNQIEAYRTLVPYRKNIKRILTSGGAADCTGGKDMLHELVQLQNALQGPNILPGSGLGAENIAFLHEVIQAKEYHFGSGVRYNQSFEEGMDQGKIARIRKALSK</sequence>
<dbReference type="AlphaFoldDB" id="A0A0A1ML64"/>
<evidence type="ECO:0000256" key="1">
    <source>
        <dbReference type="ARBA" id="ARBA00007768"/>
    </source>
</evidence>
<gene>
    <name evidence="3" type="primary">cutC</name>
    <name evidence="3" type="ORF">BN997_00240</name>
</gene>
<accession>A0A0A1ML64</accession>